<keyword evidence="1" id="KW-0732">Signal</keyword>
<evidence type="ECO:0000313" key="3">
    <source>
        <dbReference type="Proteomes" id="UP000586976"/>
    </source>
</evidence>
<dbReference type="InterPro" id="IPR050490">
    <property type="entry name" value="Bact_solute-bd_prot1"/>
</dbReference>
<feature type="signal peptide" evidence="1">
    <location>
        <begin position="1"/>
        <end position="20"/>
    </location>
</feature>
<feature type="chain" id="PRO_5039386425" evidence="1">
    <location>
        <begin position="21"/>
        <end position="549"/>
    </location>
</feature>
<sequence length="549" mass="59847">MTTRRKVLLGLAGAGGAAIAGGTIYSSFANDDEDGGSGSDIVLNLATDPAGTDWPWVKISKLNKAKSDPNAKAVNDALGAWLDDNPGVRFKDITLNVWDQKALVTAVSGGSGPAMFPASVLGNWNGAAIKAAYQQGLAADITELAEKYKFEDKIADFAQPHWKSLPVDGKLYSMPDSFNAGNGIFYRRDLIAKKGLKEPEPGWSWEELRALVRGLTTDRMKGAAFQKWGVDWPLKAQAWALLTRVPAPSQKWHWKYDYTTHAAAWTEAVELYRGMLYQDKSALSDSTLADGEVTSAFTQGRAALFGNNIGFFFGDPDSDNTLPNMAKRMDKPMSELVGFVPHPVGKTGYYGVSAPFMGVTAFSPDLSADALDKMVSLQDHMTYGQGYVIRKQVRWDATKNLQRVYNDPTPINGMTKIEGIDGSLEDAWGPEIVKAAQASAAMSNLPDEAAYFPAEKNAGPPNTPIEDMESHWSFEKGRVDIRGDLKKLTDTHNKQAAGFTSSVDKADFAEAAEKYYAAVKEFWQEKAPDFASEVLDPWLADVVKPSLEA</sequence>
<dbReference type="PANTHER" id="PTHR43649">
    <property type="entry name" value="ARABINOSE-BINDING PROTEIN-RELATED"/>
    <property type="match status" value="1"/>
</dbReference>
<dbReference type="Gene3D" id="3.40.190.10">
    <property type="entry name" value="Periplasmic binding protein-like II"/>
    <property type="match status" value="1"/>
</dbReference>
<gene>
    <name evidence="2" type="ORF">H1V43_30810</name>
</gene>
<dbReference type="RefSeq" id="WP_181867127.1">
    <property type="nucleotide sequence ID" value="NZ_JACEQY010000044.1"/>
</dbReference>
<evidence type="ECO:0000313" key="2">
    <source>
        <dbReference type="EMBL" id="MBA4865655.1"/>
    </source>
</evidence>
<dbReference type="Proteomes" id="UP000586976">
    <property type="component" value="Unassembled WGS sequence"/>
</dbReference>
<keyword evidence="3" id="KW-1185">Reference proteome</keyword>
<protein>
    <submittedName>
        <fullName evidence="2">Extracellular solute-binding protein</fullName>
    </submittedName>
</protein>
<dbReference type="SUPFAM" id="SSF53850">
    <property type="entry name" value="Periplasmic binding protein-like II"/>
    <property type="match status" value="1"/>
</dbReference>
<dbReference type="AlphaFoldDB" id="A0A7W2D6G3"/>
<accession>A0A7W2D6G3</accession>
<dbReference type="PANTHER" id="PTHR43649:SF12">
    <property type="entry name" value="DIACETYLCHITOBIOSE BINDING PROTEIN DASA"/>
    <property type="match status" value="1"/>
</dbReference>
<dbReference type="EMBL" id="JACEQY010000044">
    <property type="protein sequence ID" value="MBA4865655.1"/>
    <property type="molecule type" value="Genomic_DNA"/>
</dbReference>
<dbReference type="InterPro" id="IPR006311">
    <property type="entry name" value="TAT_signal"/>
</dbReference>
<reference evidence="2 3" key="1">
    <citation type="submission" date="2020-07" db="EMBL/GenBank/DDBJ databases">
        <title>Streptomyces isolated from Indian soil.</title>
        <authorList>
            <person name="Mandal S."/>
            <person name="Maiti P.K."/>
        </authorList>
    </citation>
    <scope>NUCLEOTIDE SEQUENCE [LARGE SCALE GENOMIC DNA]</scope>
    <source>
        <strain evidence="2 3">PSKA54</strain>
    </source>
</reference>
<comment type="caution">
    <text evidence="2">The sequence shown here is derived from an EMBL/GenBank/DDBJ whole genome shotgun (WGS) entry which is preliminary data.</text>
</comment>
<organism evidence="2 3">
    <name type="scientific">Streptomyces himalayensis subsp. aureolus</name>
    <dbReference type="NCBI Taxonomy" id="2758039"/>
    <lineage>
        <taxon>Bacteria</taxon>
        <taxon>Bacillati</taxon>
        <taxon>Actinomycetota</taxon>
        <taxon>Actinomycetes</taxon>
        <taxon>Kitasatosporales</taxon>
        <taxon>Streptomycetaceae</taxon>
        <taxon>Streptomyces</taxon>
        <taxon>Streptomyces himalayensis</taxon>
    </lineage>
</organism>
<proteinExistence type="predicted"/>
<name>A0A7W2D6G3_9ACTN</name>
<dbReference type="PROSITE" id="PS51318">
    <property type="entry name" value="TAT"/>
    <property type="match status" value="1"/>
</dbReference>
<evidence type="ECO:0000256" key="1">
    <source>
        <dbReference type="SAM" id="SignalP"/>
    </source>
</evidence>